<evidence type="ECO:0000259" key="2">
    <source>
        <dbReference type="Pfam" id="PF04909"/>
    </source>
</evidence>
<dbReference type="GO" id="GO:0019748">
    <property type="term" value="P:secondary metabolic process"/>
    <property type="evidence" value="ECO:0007669"/>
    <property type="project" value="TreeGrafter"/>
</dbReference>
<dbReference type="Pfam" id="PF04909">
    <property type="entry name" value="Amidohydro_2"/>
    <property type="match status" value="1"/>
</dbReference>
<dbReference type="AlphaFoldDB" id="A0A1T5EJQ5"/>
<evidence type="ECO:0000256" key="1">
    <source>
        <dbReference type="ARBA" id="ARBA00023239"/>
    </source>
</evidence>
<keyword evidence="3" id="KW-0378">Hydrolase</keyword>
<proteinExistence type="predicted"/>
<dbReference type="PANTHER" id="PTHR21240:SF28">
    <property type="entry name" value="ISO-OROTATE DECARBOXYLASE (EUROFUNG)"/>
    <property type="match status" value="1"/>
</dbReference>
<evidence type="ECO:0000313" key="4">
    <source>
        <dbReference type="Proteomes" id="UP000189818"/>
    </source>
</evidence>
<dbReference type="InterPro" id="IPR006680">
    <property type="entry name" value="Amidohydro-rel"/>
</dbReference>
<feature type="domain" description="Amidohydrolase-related" evidence="2">
    <location>
        <begin position="131"/>
        <end position="379"/>
    </location>
</feature>
<dbReference type="Proteomes" id="UP000189818">
    <property type="component" value="Unassembled WGS sequence"/>
</dbReference>
<keyword evidence="1" id="KW-0456">Lyase</keyword>
<dbReference type="OrthoDB" id="9799024at2"/>
<organism evidence="3 4">
    <name type="scientific">Rhizorhabdus histidinilytica</name>
    <dbReference type="NCBI Taxonomy" id="439228"/>
    <lineage>
        <taxon>Bacteria</taxon>
        <taxon>Pseudomonadati</taxon>
        <taxon>Pseudomonadota</taxon>
        <taxon>Alphaproteobacteria</taxon>
        <taxon>Sphingomonadales</taxon>
        <taxon>Sphingomonadaceae</taxon>
        <taxon>Rhizorhabdus</taxon>
    </lineage>
</organism>
<dbReference type="GO" id="GO:0005737">
    <property type="term" value="C:cytoplasm"/>
    <property type="evidence" value="ECO:0007669"/>
    <property type="project" value="TreeGrafter"/>
</dbReference>
<dbReference type="PANTHER" id="PTHR21240">
    <property type="entry name" value="2-AMINO-3-CARBOXYLMUCONATE-6-SEMIALDEHYDE DECARBOXYLASE"/>
    <property type="match status" value="1"/>
</dbReference>
<dbReference type="SUPFAM" id="SSF51556">
    <property type="entry name" value="Metallo-dependent hydrolases"/>
    <property type="match status" value="1"/>
</dbReference>
<evidence type="ECO:0000313" key="3">
    <source>
        <dbReference type="EMBL" id="SKB83910.1"/>
    </source>
</evidence>
<accession>A0A1T5EJQ5</accession>
<dbReference type="EMBL" id="FUYM01000007">
    <property type="protein sequence ID" value="SKB83910.1"/>
    <property type="molecule type" value="Genomic_DNA"/>
</dbReference>
<dbReference type="GO" id="GO:0016831">
    <property type="term" value="F:carboxy-lyase activity"/>
    <property type="evidence" value="ECO:0007669"/>
    <property type="project" value="InterPro"/>
</dbReference>
<dbReference type="GO" id="GO:0016787">
    <property type="term" value="F:hydrolase activity"/>
    <property type="evidence" value="ECO:0007669"/>
    <property type="project" value="UniProtKB-KW"/>
</dbReference>
<dbReference type="Gene3D" id="3.20.20.140">
    <property type="entry name" value="Metal-dependent hydrolases"/>
    <property type="match status" value="1"/>
</dbReference>
<name>A0A1T5EJQ5_9SPHN</name>
<dbReference type="InterPro" id="IPR032465">
    <property type="entry name" value="ACMSD"/>
</dbReference>
<dbReference type="InterPro" id="IPR032466">
    <property type="entry name" value="Metal_Hydrolase"/>
</dbReference>
<sequence>MNAITDISAIARLKPISADSHVTEPPGCYIDRIDPKFRDRAPHVVHDKERGDLYIIDGLPDIVPMALIAAAGQDPTTMRMDGARFEDLHRGGWNAKERLMDQDRDGVAAEIVYPTVGMMICNHPDADYKHACFQAYNQWLQEYVSGAPDRIFGIGQTAARSPTELIEDFRRIKEAGFVGVMMPGVPAQEDYDSPIYEPVWRAAVELDLPLSFHVLTSKTDSNQALNRGASRGPKINGFQAIIRACQDIIGMFIYAGVFERNPELKVVTVEADAGWAPHYMYRMDHAYNRHRHWMKGKELSKLPSEYFRENVYMTFQDDWVAFRLTDQVNTKRLLWANDFPHSDSTWPMSQELLWDKTRDMDFDILKDILHDNTAELYKLKV</sequence>
<dbReference type="STRING" id="439228.SAMN06295920_10731"/>
<dbReference type="RefSeq" id="WP_079649135.1">
    <property type="nucleotide sequence ID" value="NZ_FUYM01000007.1"/>
</dbReference>
<gene>
    <name evidence="3" type="ORF">SAMN06295920_10731</name>
</gene>
<keyword evidence="4" id="KW-1185">Reference proteome</keyword>
<protein>
    <submittedName>
        <fullName evidence="3">Amidohydrolase</fullName>
    </submittedName>
</protein>
<reference evidence="4" key="1">
    <citation type="submission" date="2017-02" db="EMBL/GenBank/DDBJ databases">
        <authorList>
            <person name="Varghese N."/>
            <person name="Submissions S."/>
        </authorList>
    </citation>
    <scope>NUCLEOTIDE SEQUENCE [LARGE SCALE GENOMIC DNA]</scope>
    <source>
        <strain evidence="4">UM2</strain>
    </source>
</reference>